<dbReference type="AlphaFoldDB" id="A0A9N9P2T1"/>
<evidence type="ECO:0000313" key="1">
    <source>
        <dbReference type="EMBL" id="CAG8779197.1"/>
    </source>
</evidence>
<sequence>IRDACILLTLPSSSDNPVDPNKLKKPKTISQVISFLSDTELEPTTGVRIFEQLGVFYLNVKEAKE</sequence>
<accession>A0A9N9P2T1</accession>
<organism evidence="1 2">
    <name type="scientific">Ambispora leptoticha</name>
    <dbReference type="NCBI Taxonomy" id="144679"/>
    <lineage>
        <taxon>Eukaryota</taxon>
        <taxon>Fungi</taxon>
        <taxon>Fungi incertae sedis</taxon>
        <taxon>Mucoromycota</taxon>
        <taxon>Glomeromycotina</taxon>
        <taxon>Glomeromycetes</taxon>
        <taxon>Archaeosporales</taxon>
        <taxon>Ambisporaceae</taxon>
        <taxon>Ambispora</taxon>
    </lineage>
</organism>
<evidence type="ECO:0000313" key="2">
    <source>
        <dbReference type="Proteomes" id="UP000789508"/>
    </source>
</evidence>
<comment type="caution">
    <text evidence="1">The sequence shown here is derived from an EMBL/GenBank/DDBJ whole genome shotgun (WGS) entry which is preliminary data.</text>
</comment>
<dbReference type="Proteomes" id="UP000789508">
    <property type="component" value="Unassembled WGS sequence"/>
</dbReference>
<protein>
    <submittedName>
        <fullName evidence="1">6138_t:CDS:1</fullName>
    </submittedName>
</protein>
<proteinExistence type="predicted"/>
<name>A0A9N9P2T1_9GLOM</name>
<dbReference type="EMBL" id="CAJVPS010057760">
    <property type="protein sequence ID" value="CAG8779197.1"/>
    <property type="molecule type" value="Genomic_DNA"/>
</dbReference>
<feature type="non-terminal residue" evidence="1">
    <location>
        <position position="65"/>
    </location>
</feature>
<keyword evidence="2" id="KW-1185">Reference proteome</keyword>
<reference evidence="1" key="1">
    <citation type="submission" date="2021-06" db="EMBL/GenBank/DDBJ databases">
        <authorList>
            <person name="Kallberg Y."/>
            <person name="Tangrot J."/>
            <person name="Rosling A."/>
        </authorList>
    </citation>
    <scope>NUCLEOTIDE SEQUENCE</scope>
    <source>
        <strain evidence="1">FL130A</strain>
    </source>
</reference>
<gene>
    <name evidence="1" type="ORF">ALEPTO_LOCUS14576</name>
</gene>
<feature type="non-terminal residue" evidence="1">
    <location>
        <position position="1"/>
    </location>
</feature>